<dbReference type="SMART" id="SM00567">
    <property type="entry name" value="EZ_HEAT"/>
    <property type="match status" value="5"/>
</dbReference>
<keyword evidence="3" id="KW-1185">Reference proteome</keyword>
<feature type="region of interest" description="Disordered" evidence="1">
    <location>
        <begin position="528"/>
        <end position="547"/>
    </location>
</feature>
<protein>
    <submittedName>
        <fullName evidence="2">HEAT repeat domain-containing protein</fullName>
    </submittedName>
</protein>
<organism evidence="2 3">
    <name type="scientific">Hyalangium rubrum</name>
    <dbReference type="NCBI Taxonomy" id="3103134"/>
    <lineage>
        <taxon>Bacteria</taxon>
        <taxon>Pseudomonadati</taxon>
        <taxon>Myxococcota</taxon>
        <taxon>Myxococcia</taxon>
        <taxon>Myxococcales</taxon>
        <taxon>Cystobacterineae</taxon>
        <taxon>Archangiaceae</taxon>
        <taxon>Hyalangium</taxon>
    </lineage>
</organism>
<evidence type="ECO:0000256" key="1">
    <source>
        <dbReference type="SAM" id="MobiDB-lite"/>
    </source>
</evidence>
<dbReference type="InterPro" id="IPR016024">
    <property type="entry name" value="ARM-type_fold"/>
</dbReference>
<name>A0ABU5HG12_9BACT</name>
<reference evidence="2 3" key="1">
    <citation type="submission" date="2023-12" db="EMBL/GenBank/DDBJ databases">
        <title>the genome sequence of Hyalangium sp. s54d21.</title>
        <authorList>
            <person name="Zhang X."/>
        </authorList>
    </citation>
    <scope>NUCLEOTIDE SEQUENCE [LARGE SCALE GENOMIC DNA]</scope>
    <source>
        <strain evidence="3">s54d21</strain>
    </source>
</reference>
<dbReference type="Proteomes" id="UP001291309">
    <property type="component" value="Unassembled WGS sequence"/>
</dbReference>
<dbReference type="InterPro" id="IPR004155">
    <property type="entry name" value="PBS_lyase_HEAT"/>
</dbReference>
<dbReference type="SUPFAM" id="SSF48371">
    <property type="entry name" value="ARM repeat"/>
    <property type="match status" value="1"/>
</dbReference>
<dbReference type="Gene3D" id="1.25.10.10">
    <property type="entry name" value="Leucine-rich Repeat Variant"/>
    <property type="match status" value="2"/>
</dbReference>
<dbReference type="EMBL" id="JAXIVS010000018">
    <property type="protein sequence ID" value="MDY7232186.1"/>
    <property type="molecule type" value="Genomic_DNA"/>
</dbReference>
<dbReference type="RefSeq" id="WP_321550900.1">
    <property type="nucleotide sequence ID" value="NZ_JAXIVS010000018.1"/>
</dbReference>
<evidence type="ECO:0000313" key="2">
    <source>
        <dbReference type="EMBL" id="MDY7232186.1"/>
    </source>
</evidence>
<comment type="caution">
    <text evidence="2">The sequence shown here is derived from an EMBL/GenBank/DDBJ whole genome shotgun (WGS) entry which is preliminary data.</text>
</comment>
<sequence>MLPPDKAVRRLIHHFEEVGPAYEEMETIPVREVATVRALVEGLSSPEFRARLACAHALGRATVEEDVAAEAVAPLLVDEEELVQAAAGKALGQLASRTEAAVAPLQRALASAERDVVRDTLQGLQAGGGSASPEVTAQVRALARGEGPLRPHDERWGPELERDVAREACRVLSLFPGEATREALERALDRNEDLDWQVREAALDSLLKLDPSVRQSLGAILNMVRRRSRAADAHSAAHEVSALVQRLDPTRVDASAVVKALARWPLPSHAWNDPAPLLRDFMRQPTLSAEALAEVGAGLEDKSASVRATCVALLGWAGAKARPWRNDLLTRLDAGEPRLRAAAAEALGRLGDASPSVLSALKKHAQAHAQAEEGRAAREALERLDTPAPLPEGGTDTEAVIRAYLPHALSVEVRGLTVLREDTWYFAWKQVHQPTPEDAWSTDGEQVGLGALHLPTQHLETSALPCPLPARPTGAAGAKRRFSLEAMVGEELVCLLERPFMDSEGWGTRNFLFSFKPDSGAWFQFRPSRRGGRPAPLRPPVDEQAEAPERTISGGELLVWTEDGRELALHSDYTPYHLDDYEVAPQVQDAQARRRCAQESQEAGHTLQVDVSASEPWLLQSPGAEGVAPVKLYGLKRAVLARDTRVQRDELLALHCRRAIHARAEGRRYVVLALELSRRKKPSLPALVVLELPP</sequence>
<dbReference type="InterPro" id="IPR011989">
    <property type="entry name" value="ARM-like"/>
</dbReference>
<evidence type="ECO:0000313" key="3">
    <source>
        <dbReference type="Proteomes" id="UP001291309"/>
    </source>
</evidence>
<dbReference type="PANTHER" id="PTHR12697">
    <property type="entry name" value="PBS LYASE HEAT-LIKE PROTEIN"/>
    <property type="match status" value="1"/>
</dbReference>
<gene>
    <name evidence="2" type="ORF">SYV04_37705</name>
</gene>
<accession>A0ABU5HG12</accession>
<proteinExistence type="predicted"/>
<dbReference type="PANTHER" id="PTHR12697:SF5">
    <property type="entry name" value="DEOXYHYPUSINE HYDROXYLASE"/>
    <property type="match status" value="1"/>
</dbReference>
<dbReference type="Pfam" id="PF13646">
    <property type="entry name" value="HEAT_2"/>
    <property type="match status" value="2"/>
</dbReference>